<proteinExistence type="predicted"/>
<evidence type="ECO:0000313" key="1">
    <source>
        <dbReference type="EMBL" id="TKK65433.1"/>
    </source>
</evidence>
<sequence length="84" mass="9175">MHIRPTTNKNQCQTLAYNVAACRSYRCFLSQHRGRHSQPSSFHSGGFDGEAGSPYSAVTTGTPDASFLPQALLPSCQNTVCLIW</sequence>
<keyword evidence="2" id="KW-1185">Reference proteome</keyword>
<gene>
    <name evidence="1" type="ORF">FC093_20190</name>
</gene>
<evidence type="ECO:0000313" key="2">
    <source>
        <dbReference type="Proteomes" id="UP000305848"/>
    </source>
</evidence>
<dbReference type="Proteomes" id="UP000305848">
    <property type="component" value="Unassembled WGS sequence"/>
</dbReference>
<name>A0A4V5UTL0_9BACT</name>
<dbReference type="RefSeq" id="WP_137263631.1">
    <property type="nucleotide sequence ID" value="NZ_SZQL01000021.1"/>
</dbReference>
<protein>
    <submittedName>
        <fullName evidence="1">Uncharacterized protein</fullName>
    </submittedName>
</protein>
<comment type="caution">
    <text evidence="1">The sequence shown here is derived from an EMBL/GenBank/DDBJ whole genome shotgun (WGS) entry which is preliminary data.</text>
</comment>
<organism evidence="1 2">
    <name type="scientific">Ilyomonas limi</name>
    <dbReference type="NCBI Taxonomy" id="2575867"/>
    <lineage>
        <taxon>Bacteria</taxon>
        <taxon>Pseudomonadati</taxon>
        <taxon>Bacteroidota</taxon>
        <taxon>Chitinophagia</taxon>
        <taxon>Chitinophagales</taxon>
        <taxon>Chitinophagaceae</taxon>
        <taxon>Ilyomonas</taxon>
    </lineage>
</organism>
<reference evidence="1 2" key="1">
    <citation type="submission" date="2019-05" db="EMBL/GenBank/DDBJ databases">
        <title>Panacibacter sp. strain 17mud1-8 Genome sequencing and assembly.</title>
        <authorList>
            <person name="Chhetri G."/>
        </authorList>
    </citation>
    <scope>NUCLEOTIDE SEQUENCE [LARGE SCALE GENOMIC DNA]</scope>
    <source>
        <strain evidence="1 2">17mud1-8</strain>
    </source>
</reference>
<dbReference type="EMBL" id="SZQL01000021">
    <property type="protein sequence ID" value="TKK65433.1"/>
    <property type="molecule type" value="Genomic_DNA"/>
</dbReference>
<accession>A0A4V5UTL0</accession>
<dbReference type="AlphaFoldDB" id="A0A4V5UTL0"/>